<evidence type="ECO:0000313" key="2">
    <source>
        <dbReference type="EMBL" id="CAA3003540.1"/>
    </source>
</evidence>
<name>A0A8S0TKK3_OLEEU</name>
<keyword evidence="3" id="KW-1185">Reference proteome</keyword>
<feature type="region of interest" description="Disordered" evidence="1">
    <location>
        <begin position="1"/>
        <end position="55"/>
    </location>
</feature>
<dbReference type="Proteomes" id="UP000594638">
    <property type="component" value="Unassembled WGS sequence"/>
</dbReference>
<sequence>VDNSWNRVKERLSTKKEGITPSRTKEHVGEKTSSQNASVIQEPLPTAPVVCHQRSSSRSKPILAVRLTREMAIVTVNKRAISWQNAAMRKLLRRM</sequence>
<accession>A0A8S0TKK3</accession>
<reference evidence="2 3" key="1">
    <citation type="submission" date="2019-12" db="EMBL/GenBank/DDBJ databases">
        <authorList>
            <person name="Alioto T."/>
            <person name="Alioto T."/>
            <person name="Gomez Garrido J."/>
        </authorList>
    </citation>
    <scope>NUCLEOTIDE SEQUENCE [LARGE SCALE GENOMIC DNA]</scope>
</reference>
<protein>
    <submittedName>
        <fullName evidence="2">Uncharacterized protein</fullName>
    </submittedName>
</protein>
<dbReference type="Gramene" id="OE9A050455T1">
    <property type="protein sequence ID" value="OE9A050455C1"/>
    <property type="gene ID" value="OE9A050455"/>
</dbReference>
<evidence type="ECO:0000313" key="3">
    <source>
        <dbReference type="Proteomes" id="UP000594638"/>
    </source>
</evidence>
<feature type="compositionally biased region" description="Basic and acidic residues" evidence="1">
    <location>
        <begin position="7"/>
        <end position="30"/>
    </location>
</feature>
<feature type="non-terminal residue" evidence="2">
    <location>
        <position position="1"/>
    </location>
</feature>
<comment type="caution">
    <text evidence="2">The sequence shown here is derived from an EMBL/GenBank/DDBJ whole genome shotgun (WGS) entry which is preliminary data.</text>
</comment>
<dbReference type="EMBL" id="CACTIH010005981">
    <property type="protein sequence ID" value="CAA3003540.1"/>
    <property type="molecule type" value="Genomic_DNA"/>
</dbReference>
<evidence type="ECO:0000256" key="1">
    <source>
        <dbReference type="SAM" id="MobiDB-lite"/>
    </source>
</evidence>
<organism evidence="2 3">
    <name type="scientific">Olea europaea subsp. europaea</name>
    <dbReference type="NCBI Taxonomy" id="158383"/>
    <lineage>
        <taxon>Eukaryota</taxon>
        <taxon>Viridiplantae</taxon>
        <taxon>Streptophyta</taxon>
        <taxon>Embryophyta</taxon>
        <taxon>Tracheophyta</taxon>
        <taxon>Spermatophyta</taxon>
        <taxon>Magnoliopsida</taxon>
        <taxon>eudicotyledons</taxon>
        <taxon>Gunneridae</taxon>
        <taxon>Pentapetalae</taxon>
        <taxon>asterids</taxon>
        <taxon>lamiids</taxon>
        <taxon>Lamiales</taxon>
        <taxon>Oleaceae</taxon>
        <taxon>Oleeae</taxon>
        <taxon>Olea</taxon>
    </lineage>
</organism>
<gene>
    <name evidence="2" type="ORF">OLEA9_A050455</name>
</gene>
<dbReference type="AlphaFoldDB" id="A0A8S0TKK3"/>
<proteinExistence type="predicted"/>